<protein>
    <submittedName>
        <fullName evidence="6">FAD-binding protein</fullName>
    </submittedName>
</protein>
<dbReference type="InterPro" id="IPR050641">
    <property type="entry name" value="RIFMO-like"/>
</dbReference>
<evidence type="ECO:0000313" key="6">
    <source>
        <dbReference type="EMBL" id="QBD80697.1"/>
    </source>
</evidence>
<dbReference type="NCBIfam" id="NF004832">
    <property type="entry name" value="PRK06184.1"/>
    <property type="match status" value="1"/>
</dbReference>
<evidence type="ECO:0000259" key="5">
    <source>
        <dbReference type="Pfam" id="PF01494"/>
    </source>
</evidence>
<dbReference type="AlphaFoldDB" id="A0A4P6JY97"/>
<name>A0A4P6JY97_KTERU</name>
<dbReference type="InterPro" id="IPR002938">
    <property type="entry name" value="FAD-bd"/>
</dbReference>
<evidence type="ECO:0000256" key="1">
    <source>
        <dbReference type="ARBA" id="ARBA00001974"/>
    </source>
</evidence>
<evidence type="ECO:0000256" key="2">
    <source>
        <dbReference type="ARBA" id="ARBA00007801"/>
    </source>
</evidence>
<sequence length="530" mass="57717">MSKSPVTSIIDVLIVGAGPAGLTLACELARRGKTISIIDKLPEPPIGSRARGLSPRSQEIFEDLGVLAELSTYAEPGLPWRIYGSNNQLVREIDPAANADVSPTPDAPYRSFLQVSQRYTDAVLRKCLASHGVDVEWDCQLVALTQQAEHVIAQVLHAGKHETIQARYLVGCDGGHSAVRKYADIPLAGSALQDQPSIFANVQVSGLSSAYWHFWSGSNPASAWNMTLQPIVRQDTWSFYTTNVKPDKDGNLPAPTLETLQRLFAERVGLPNVHFSQLSWFSIHQSSARLVQQYRSGRIFLAGDAAHVGISGGQGMNVAIQDAYNLGWKLALVLAGAPDALLDTYEAERLPIARSFMAVTAQHYARDENSSTTGEQAVARQLDFVADLFQLGLTYQDSSLSRNLASSSGIQAGQRAPDAPCLRAASGEAVRLFDLFRGPHFTLLSFGEQPMPKLPDAYKDLVRTYRIISPENESLANSETLIDADGHAFRAYEIAEHALILVRPDGYIGLTADSFEEAALSEYLRAVLGR</sequence>
<dbReference type="Pfam" id="PF21274">
    <property type="entry name" value="Rng_hyd_C"/>
    <property type="match status" value="1"/>
</dbReference>
<dbReference type="PROSITE" id="PS51257">
    <property type="entry name" value="PROKAR_LIPOPROTEIN"/>
    <property type="match status" value="1"/>
</dbReference>
<keyword evidence="7" id="KW-1185">Reference proteome</keyword>
<dbReference type="KEGG" id="kbs:EPA93_33880"/>
<evidence type="ECO:0000313" key="7">
    <source>
        <dbReference type="Proteomes" id="UP000290365"/>
    </source>
</evidence>
<accession>A0A4P6JY97</accession>
<dbReference type="OrthoDB" id="9766816at2"/>
<dbReference type="SUPFAM" id="SSF51905">
    <property type="entry name" value="FAD/NAD(P)-binding domain"/>
    <property type="match status" value="1"/>
</dbReference>
<dbReference type="PANTHER" id="PTHR43004">
    <property type="entry name" value="TRK SYSTEM POTASSIUM UPTAKE PROTEIN"/>
    <property type="match status" value="1"/>
</dbReference>
<dbReference type="Gene3D" id="3.30.70.2450">
    <property type="match status" value="1"/>
</dbReference>
<dbReference type="Proteomes" id="UP000290365">
    <property type="component" value="Chromosome"/>
</dbReference>
<dbReference type="SUPFAM" id="SSF52833">
    <property type="entry name" value="Thioredoxin-like"/>
    <property type="match status" value="1"/>
</dbReference>
<dbReference type="PRINTS" id="PR00420">
    <property type="entry name" value="RNGMNOXGNASE"/>
</dbReference>
<keyword evidence="4" id="KW-0274">FAD</keyword>
<dbReference type="Gene3D" id="3.40.30.120">
    <property type="match status" value="1"/>
</dbReference>
<organism evidence="6 7">
    <name type="scientific">Ktedonosporobacter rubrisoli</name>
    <dbReference type="NCBI Taxonomy" id="2509675"/>
    <lineage>
        <taxon>Bacteria</taxon>
        <taxon>Bacillati</taxon>
        <taxon>Chloroflexota</taxon>
        <taxon>Ktedonobacteria</taxon>
        <taxon>Ktedonobacterales</taxon>
        <taxon>Ktedonosporobacteraceae</taxon>
        <taxon>Ktedonosporobacter</taxon>
    </lineage>
</organism>
<dbReference type="InterPro" id="IPR036249">
    <property type="entry name" value="Thioredoxin-like_sf"/>
</dbReference>
<dbReference type="InterPro" id="IPR036188">
    <property type="entry name" value="FAD/NAD-bd_sf"/>
</dbReference>
<comment type="cofactor">
    <cofactor evidence="1">
        <name>FAD</name>
        <dbReference type="ChEBI" id="CHEBI:57692"/>
    </cofactor>
</comment>
<reference evidence="6 7" key="1">
    <citation type="submission" date="2019-01" db="EMBL/GenBank/DDBJ databases">
        <title>Ktedonosporobacter rubrisoli SCAWS-G2.</title>
        <authorList>
            <person name="Huang Y."/>
            <person name="Yan B."/>
        </authorList>
    </citation>
    <scope>NUCLEOTIDE SEQUENCE [LARGE SCALE GENOMIC DNA]</scope>
    <source>
        <strain evidence="6 7">SCAWS-G2</strain>
    </source>
</reference>
<dbReference type="Gene3D" id="3.50.50.60">
    <property type="entry name" value="FAD/NAD(P)-binding domain"/>
    <property type="match status" value="1"/>
</dbReference>
<comment type="similarity">
    <text evidence="2">Belongs to the PheA/TfdB FAD monooxygenase family.</text>
</comment>
<evidence type="ECO:0000256" key="3">
    <source>
        <dbReference type="ARBA" id="ARBA00022630"/>
    </source>
</evidence>
<dbReference type="EMBL" id="CP035758">
    <property type="protein sequence ID" value="QBD80697.1"/>
    <property type="molecule type" value="Genomic_DNA"/>
</dbReference>
<gene>
    <name evidence="6" type="ORF">EPA93_33880</name>
</gene>
<feature type="domain" description="FAD-binding" evidence="5">
    <location>
        <begin position="11"/>
        <end position="357"/>
    </location>
</feature>
<dbReference type="RefSeq" id="WP_129891759.1">
    <property type="nucleotide sequence ID" value="NZ_CP035758.1"/>
</dbReference>
<evidence type="ECO:0000256" key="4">
    <source>
        <dbReference type="ARBA" id="ARBA00022827"/>
    </source>
</evidence>
<dbReference type="Pfam" id="PF01494">
    <property type="entry name" value="FAD_binding_3"/>
    <property type="match status" value="1"/>
</dbReference>
<keyword evidence="3" id="KW-0285">Flavoprotein</keyword>
<proteinExistence type="inferred from homology"/>
<dbReference type="PANTHER" id="PTHR43004:SF19">
    <property type="entry name" value="BINDING MONOOXYGENASE, PUTATIVE (JCVI)-RELATED"/>
    <property type="match status" value="1"/>
</dbReference>
<dbReference type="GO" id="GO:0016709">
    <property type="term" value="F:oxidoreductase activity, acting on paired donors, with incorporation or reduction of molecular oxygen, NAD(P)H as one donor, and incorporation of one atom of oxygen"/>
    <property type="evidence" value="ECO:0007669"/>
    <property type="project" value="UniProtKB-ARBA"/>
</dbReference>
<dbReference type="GO" id="GO:0071949">
    <property type="term" value="F:FAD binding"/>
    <property type="evidence" value="ECO:0007669"/>
    <property type="project" value="InterPro"/>
</dbReference>